<evidence type="ECO:0000259" key="2">
    <source>
        <dbReference type="PROSITE" id="PS50987"/>
    </source>
</evidence>
<feature type="region of interest" description="Disordered" evidence="1">
    <location>
        <begin position="106"/>
        <end position="127"/>
    </location>
</feature>
<feature type="compositionally biased region" description="Polar residues" evidence="1">
    <location>
        <begin position="113"/>
        <end position="127"/>
    </location>
</feature>
<sequence>MNAPERSTDQGPAPLKPLSLEKVLHALGDPVRLGIVLQLEREGESSCAALDGGRPKSTMSHQFRVLREAGLVHTRNQGVTHMNMLCRPSLDAAFPGLLDVILAAADKRPKPSHATSRSTSRTLQRAG</sequence>
<dbReference type="Pfam" id="PF12840">
    <property type="entry name" value="HTH_20"/>
    <property type="match status" value="1"/>
</dbReference>
<evidence type="ECO:0000256" key="1">
    <source>
        <dbReference type="SAM" id="MobiDB-lite"/>
    </source>
</evidence>
<dbReference type="CDD" id="cd00090">
    <property type="entry name" value="HTH_ARSR"/>
    <property type="match status" value="1"/>
</dbReference>
<organism evidence="3 4">
    <name type="scientific">Lichenicola cladoniae</name>
    <dbReference type="NCBI Taxonomy" id="1484109"/>
    <lineage>
        <taxon>Bacteria</taxon>
        <taxon>Pseudomonadati</taxon>
        <taxon>Pseudomonadota</taxon>
        <taxon>Alphaproteobacteria</taxon>
        <taxon>Acetobacterales</taxon>
        <taxon>Acetobacteraceae</taxon>
        <taxon>Lichenicola</taxon>
    </lineage>
</organism>
<name>A0A6M8HS84_9PROT</name>
<dbReference type="InterPro" id="IPR001845">
    <property type="entry name" value="HTH_ArsR_DNA-bd_dom"/>
</dbReference>
<proteinExistence type="predicted"/>
<dbReference type="AlphaFoldDB" id="A0A6M8HS84"/>
<dbReference type="SUPFAM" id="SSF46785">
    <property type="entry name" value="Winged helix' DNA-binding domain"/>
    <property type="match status" value="1"/>
</dbReference>
<dbReference type="InterPro" id="IPR036388">
    <property type="entry name" value="WH-like_DNA-bd_sf"/>
</dbReference>
<reference evidence="3 4" key="1">
    <citation type="journal article" date="2014" name="World J. Microbiol. Biotechnol.">
        <title>Biodiversity and physiological characteristics of Antarctic and Arctic lichens-associated bacteria.</title>
        <authorList>
            <person name="Lee Y.M."/>
            <person name="Kim E.H."/>
            <person name="Lee H.K."/>
            <person name="Hong S.G."/>
        </authorList>
    </citation>
    <scope>NUCLEOTIDE SEQUENCE [LARGE SCALE GENOMIC DNA]</scope>
    <source>
        <strain evidence="3 4">PAMC 26569</strain>
    </source>
</reference>
<protein>
    <submittedName>
        <fullName evidence="3">Helix-turn-helix transcriptional regulator</fullName>
    </submittedName>
</protein>
<dbReference type="PRINTS" id="PR00778">
    <property type="entry name" value="HTHARSR"/>
</dbReference>
<dbReference type="SMART" id="SM00418">
    <property type="entry name" value="HTH_ARSR"/>
    <property type="match status" value="1"/>
</dbReference>
<evidence type="ECO:0000313" key="3">
    <source>
        <dbReference type="EMBL" id="QKE91061.1"/>
    </source>
</evidence>
<dbReference type="InterPro" id="IPR036390">
    <property type="entry name" value="WH_DNA-bd_sf"/>
</dbReference>
<accession>A0A6M8HS84</accession>
<dbReference type="KEGG" id="lck:HN018_14305"/>
<dbReference type="InterPro" id="IPR011991">
    <property type="entry name" value="ArsR-like_HTH"/>
</dbReference>
<keyword evidence="4" id="KW-1185">Reference proteome</keyword>
<dbReference type="GO" id="GO:0003700">
    <property type="term" value="F:DNA-binding transcription factor activity"/>
    <property type="evidence" value="ECO:0007669"/>
    <property type="project" value="InterPro"/>
</dbReference>
<dbReference type="PROSITE" id="PS50987">
    <property type="entry name" value="HTH_ARSR_2"/>
    <property type="match status" value="1"/>
</dbReference>
<gene>
    <name evidence="3" type="ORF">HN018_14305</name>
</gene>
<dbReference type="Proteomes" id="UP000500767">
    <property type="component" value="Chromosome"/>
</dbReference>
<evidence type="ECO:0000313" key="4">
    <source>
        <dbReference type="Proteomes" id="UP000500767"/>
    </source>
</evidence>
<feature type="domain" description="HTH arsR-type" evidence="2">
    <location>
        <begin position="12"/>
        <end position="105"/>
    </location>
</feature>
<dbReference type="EMBL" id="CP053708">
    <property type="protein sequence ID" value="QKE91061.1"/>
    <property type="molecule type" value="Genomic_DNA"/>
</dbReference>
<dbReference type="RefSeq" id="WP_171833416.1">
    <property type="nucleotide sequence ID" value="NZ_CP053708.1"/>
</dbReference>
<dbReference type="Gene3D" id="1.10.10.10">
    <property type="entry name" value="Winged helix-like DNA-binding domain superfamily/Winged helix DNA-binding domain"/>
    <property type="match status" value="1"/>
</dbReference>